<keyword evidence="2" id="KW-1185">Reference proteome</keyword>
<reference evidence="1 2" key="1">
    <citation type="submission" date="2018-08" db="EMBL/GenBank/DDBJ databases">
        <title>Genome and evolution of the arbuscular mycorrhizal fungus Diversispora epigaea (formerly Glomus versiforme) and its bacterial endosymbionts.</title>
        <authorList>
            <person name="Sun X."/>
            <person name="Fei Z."/>
            <person name="Harrison M."/>
        </authorList>
    </citation>
    <scope>NUCLEOTIDE SEQUENCE [LARGE SCALE GENOMIC DNA]</scope>
    <source>
        <strain evidence="1 2">IT104</strain>
    </source>
</reference>
<dbReference type="OrthoDB" id="2352501at2759"/>
<organism evidence="1 2">
    <name type="scientific">Diversispora epigaea</name>
    <dbReference type="NCBI Taxonomy" id="1348612"/>
    <lineage>
        <taxon>Eukaryota</taxon>
        <taxon>Fungi</taxon>
        <taxon>Fungi incertae sedis</taxon>
        <taxon>Mucoromycota</taxon>
        <taxon>Glomeromycotina</taxon>
        <taxon>Glomeromycetes</taxon>
        <taxon>Diversisporales</taxon>
        <taxon>Diversisporaceae</taxon>
        <taxon>Diversispora</taxon>
    </lineage>
</organism>
<protein>
    <submittedName>
        <fullName evidence="1">Uncharacterized protein</fullName>
    </submittedName>
</protein>
<proteinExistence type="predicted"/>
<evidence type="ECO:0000313" key="1">
    <source>
        <dbReference type="EMBL" id="RHZ71443.1"/>
    </source>
</evidence>
<dbReference type="EMBL" id="PQFF01000236">
    <property type="protein sequence ID" value="RHZ71443.1"/>
    <property type="molecule type" value="Genomic_DNA"/>
</dbReference>
<comment type="caution">
    <text evidence="1">The sequence shown here is derived from an EMBL/GenBank/DDBJ whole genome shotgun (WGS) entry which is preliminary data.</text>
</comment>
<dbReference type="STRING" id="1348612.A0A397IEE0"/>
<accession>A0A397IEE0</accession>
<dbReference type="AlphaFoldDB" id="A0A397IEE0"/>
<gene>
    <name evidence="1" type="ORF">Glove_258g15</name>
</gene>
<evidence type="ECO:0000313" key="2">
    <source>
        <dbReference type="Proteomes" id="UP000266861"/>
    </source>
</evidence>
<dbReference type="Proteomes" id="UP000266861">
    <property type="component" value="Unassembled WGS sequence"/>
</dbReference>
<sequence>MKERFDIFNFENSGDLFLMKDKYIHSAGHNSNTPKTEEDFKKKLEEEEYKKSQGIKYWQKKYNIQKVKGVKKCIVKRELRYDKFLECLEIQKIFTYKHMVLSGILLEEVKKRTMTVKLKPQYQ</sequence>
<name>A0A397IEE0_9GLOM</name>